<evidence type="ECO:0000313" key="10">
    <source>
        <dbReference type="EMBL" id="KAK7070178.1"/>
    </source>
</evidence>
<dbReference type="InterPro" id="IPR003892">
    <property type="entry name" value="CUE"/>
</dbReference>
<feature type="domain" description="CUE" evidence="9">
    <location>
        <begin position="286"/>
        <end position="328"/>
    </location>
</feature>
<proteinExistence type="inferred from homology"/>
<dbReference type="Gene3D" id="1.10.8.10">
    <property type="entry name" value="DNA helicase RuvA subunit, C-terminal domain"/>
    <property type="match status" value="1"/>
</dbReference>
<dbReference type="Pfam" id="PF02845">
    <property type="entry name" value="CUE"/>
    <property type="match status" value="1"/>
</dbReference>
<evidence type="ECO:0000256" key="3">
    <source>
        <dbReference type="ARBA" id="ARBA00022677"/>
    </source>
</evidence>
<accession>A0AAN9A055</accession>
<evidence type="ECO:0000256" key="1">
    <source>
        <dbReference type="ARBA" id="ARBA00004406"/>
    </source>
</evidence>
<dbReference type="SMART" id="SM00546">
    <property type="entry name" value="CUE"/>
    <property type="match status" value="1"/>
</dbReference>
<comment type="subcellular location">
    <subcellularLocation>
        <location evidence="1">Endoplasmic reticulum membrane</location>
        <topology evidence="1">Peripheral membrane protein</topology>
    </subcellularLocation>
    <subcellularLocation>
        <location evidence="2">Lipid droplet</location>
    </subcellularLocation>
</comment>
<evidence type="ECO:0000256" key="5">
    <source>
        <dbReference type="ARBA" id="ARBA00023136"/>
    </source>
</evidence>
<keyword evidence="8" id="KW-0812">Transmembrane</keyword>
<name>A0AAN9A055_HALRR</name>
<protein>
    <recommendedName>
        <fullName evidence="9">CUE domain-containing protein</fullName>
    </recommendedName>
</protein>
<feature type="region of interest" description="Disordered" evidence="7">
    <location>
        <begin position="326"/>
        <end position="414"/>
    </location>
</feature>
<dbReference type="GO" id="GO:0005811">
    <property type="term" value="C:lipid droplet"/>
    <property type="evidence" value="ECO:0007669"/>
    <property type="project" value="UniProtKB-SubCell"/>
</dbReference>
<dbReference type="Proteomes" id="UP001381693">
    <property type="component" value="Unassembled WGS sequence"/>
</dbReference>
<evidence type="ECO:0000256" key="7">
    <source>
        <dbReference type="SAM" id="MobiDB-lite"/>
    </source>
</evidence>
<dbReference type="AlphaFoldDB" id="A0AAN9A055"/>
<organism evidence="10 11">
    <name type="scientific">Halocaridina rubra</name>
    <name type="common">Hawaiian red shrimp</name>
    <dbReference type="NCBI Taxonomy" id="373956"/>
    <lineage>
        <taxon>Eukaryota</taxon>
        <taxon>Metazoa</taxon>
        <taxon>Ecdysozoa</taxon>
        <taxon>Arthropoda</taxon>
        <taxon>Crustacea</taxon>
        <taxon>Multicrustacea</taxon>
        <taxon>Malacostraca</taxon>
        <taxon>Eumalacostraca</taxon>
        <taxon>Eucarida</taxon>
        <taxon>Decapoda</taxon>
        <taxon>Pleocyemata</taxon>
        <taxon>Caridea</taxon>
        <taxon>Atyoidea</taxon>
        <taxon>Atyidae</taxon>
        <taxon>Halocaridina</taxon>
    </lineage>
</organism>
<dbReference type="PANTHER" id="PTHR15486">
    <property type="entry name" value="ANCIENT UBIQUITOUS PROTEIN"/>
    <property type="match status" value="1"/>
</dbReference>
<dbReference type="EMBL" id="JAXCGZ010015501">
    <property type="protein sequence ID" value="KAK7070178.1"/>
    <property type="molecule type" value="Genomic_DNA"/>
</dbReference>
<dbReference type="GO" id="GO:0036503">
    <property type="term" value="P:ERAD pathway"/>
    <property type="evidence" value="ECO:0007669"/>
    <property type="project" value="TreeGrafter"/>
</dbReference>
<keyword evidence="3" id="KW-0551">Lipid droplet</keyword>
<dbReference type="GO" id="GO:0043130">
    <property type="term" value="F:ubiquitin binding"/>
    <property type="evidence" value="ECO:0007669"/>
    <property type="project" value="InterPro"/>
</dbReference>
<feature type="transmembrane region" description="Helical" evidence="8">
    <location>
        <begin position="56"/>
        <end position="74"/>
    </location>
</feature>
<dbReference type="PROSITE" id="PS51140">
    <property type="entry name" value="CUE"/>
    <property type="match status" value="1"/>
</dbReference>
<gene>
    <name evidence="10" type="ORF">SK128_003043</name>
</gene>
<evidence type="ECO:0000259" key="9">
    <source>
        <dbReference type="PROSITE" id="PS51140"/>
    </source>
</evidence>
<dbReference type="GO" id="GO:0005789">
    <property type="term" value="C:endoplasmic reticulum membrane"/>
    <property type="evidence" value="ECO:0007669"/>
    <property type="project" value="UniProtKB-SubCell"/>
</dbReference>
<keyword evidence="5 8" id="KW-0472">Membrane</keyword>
<keyword evidence="4" id="KW-0256">Endoplasmic reticulum</keyword>
<sequence>MAIPIDALYVRNRFPSGPNLLFILLYTPLGIVIFLLRLFISLQLFIAASVLPNNTVIRSVVLRVFFVILGLVVIEEDVEKRKKSCCVITTNHITPFDHLAVSVVLPCVTPSVYDLPTALSMLLCYRDLGVTQGRDILRANARSYLSNANNPPLLLHPEGATTSGKLALMKYGSWAFELSGSVLVIALRVWRVPVLQIAPSVLGASWAADLCSMLFSPVTVFTVRYVGEFKRGESETAEEYGARVQSATAAALNIQTSNHTVADKVEYMKRLAREAIVSSNPLLSPEVHTMAQQVQEVLPHISLDQIKRDIVRTQNVDLTITNFLEGNIPEPIPEPQSIPVSQAPSSTSVASTSSPSSSSAKATTLQSSNPPVGTAGISKGNLETPSSVSGVPKSSVGSLSTAAKSFGKSATERMTSFQARKEQLIQNARRKYIEKHGLQLPDQSC</sequence>
<evidence type="ECO:0000256" key="8">
    <source>
        <dbReference type="SAM" id="Phobius"/>
    </source>
</evidence>
<dbReference type="PANTHER" id="PTHR15486:SF96">
    <property type="entry name" value="LIPID DROPLET-REGULATING VLDL ASSEMBLY FACTOR AUP1"/>
    <property type="match status" value="1"/>
</dbReference>
<keyword evidence="8" id="KW-1133">Transmembrane helix</keyword>
<evidence type="ECO:0000256" key="2">
    <source>
        <dbReference type="ARBA" id="ARBA00004502"/>
    </source>
</evidence>
<evidence type="ECO:0000256" key="4">
    <source>
        <dbReference type="ARBA" id="ARBA00022824"/>
    </source>
</evidence>
<keyword evidence="11" id="KW-1185">Reference proteome</keyword>
<comment type="similarity">
    <text evidence="6">Belongs to the AUP1 family.</text>
</comment>
<feature type="compositionally biased region" description="Low complexity" evidence="7">
    <location>
        <begin position="337"/>
        <end position="364"/>
    </location>
</feature>
<feature type="transmembrane region" description="Helical" evidence="8">
    <location>
        <begin position="20"/>
        <end position="50"/>
    </location>
</feature>
<evidence type="ECO:0000256" key="6">
    <source>
        <dbReference type="ARBA" id="ARBA00035634"/>
    </source>
</evidence>
<reference evidence="10 11" key="1">
    <citation type="submission" date="2023-11" db="EMBL/GenBank/DDBJ databases">
        <title>Halocaridina rubra genome assembly.</title>
        <authorList>
            <person name="Smith C."/>
        </authorList>
    </citation>
    <scope>NUCLEOTIDE SEQUENCE [LARGE SCALE GENOMIC DNA]</scope>
    <source>
        <strain evidence="10">EP-1</strain>
        <tissue evidence="10">Whole</tissue>
    </source>
</reference>
<feature type="compositionally biased region" description="Low complexity" evidence="7">
    <location>
        <begin position="385"/>
        <end position="400"/>
    </location>
</feature>
<comment type="caution">
    <text evidence="10">The sequence shown here is derived from an EMBL/GenBank/DDBJ whole genome shotgun (WGS) entry which is preliminary data.</text>
</comment>
<evidence type="ECO:0000313" key="11">
    <source>
        <dbReference type="Proteomes" id="UP001381693"/>
    </source>
</evidence>